<dbReference type="Gene3D" id="3.60.10.10">
    <property type="entry name" value="Endonuclease/exonuclease/phosphatase"/>
    <property type="match status" value="1"/>
</dbReference>
<gene>
    <name evidence="2" type="ORF">SAMN05444390_101188</name>
</gene>
<evidence type="ECO:0000313" key="3">
    <source>
        <dbReference type="Proteomes" id="UP000236745"/>
    </source>
</evidence>
<dbReference type="InterPro" id="IPR051916">
    <property type="entry name" value="GPI-anchor_lipid_remodeler"/>
</dbReference>
<dbReference type="GO" id="GO:0004527">
    <property type="term" value="F:exonuclease activity"/>
    <property type="evidence" value="ECO:0007669"/>
    <property type="project" value="UniProtKB-KW"/>
</dbReference>
<dbReference type="InterPro" id="IPR036691">
    <property type="entry name" value="Endo/exonu/phosph_ase_sf"/>
</dbReference>
<keyword evidence="2" id="KW-0378">Hydrolase</keyword>
<keyword evidence="2" id="KW-0269">Exonuclease</keyword>
<dbReference type="GO" id="GO:0016020">
    <property type="term" value="C:membrane"/>
    <property type="evidence" value="ECO:0007669"/>
    <property type="project" value="GOC"/>
</dbReference>
<proteinExistence type="predicted"/>
<sequence>MMTQPIRILSWNIQSGRGCDGLIDIQRTINFLKKDFLKQDCLKKQAELDVICLQEVARYFPEYTAAGQRDQLQALIEAFPDHTPVWGAALSWPGESPDCRREFGNLTLTRLPLLDSRVHVLPGIAPDSVGDELRTPRCAVETLLECGGAPLRILNTHLAFHDGAERMGQLDYLNRIQLAASAEALRQSGRGAGIFAAPFTTARTLICGDLNLDSRSDHYGWISEQGWRDAWRSLSPESDHAPTCGIFDSAQWPEGPHCRDYFWLQQIDALDLHVDTATDLSDHQPLLLTLEP</sequence>
<dbReference type="EMBL" id="FNVQ01000001">
    <property type="protein sequence ID" value="SEF67033.1"/>
    <property type="molecule type" value="Genomic_DNA"/>
</dbReference>
<keyword evidence="2" id="KW-0255">Endonuclease</keyword>
<accession>A0A1H5TW65</accession>
<feature type="domain" description="Endonuclease/exonuclease/phosphatase" evidence="1">
    <location>
        <begin position="9"/>
        <end position="283"/>
    </location>
</feature>
<reference evidence="2 3" key="1">
    <citation type="submission" date="2016-10" db="EMBL/GenBank/DDBJ databases">
        <authorList>
            <person name="de Groot N.N."/>
        </authorList>
    </citation>
    <scope>NUCLEOTIDE SEQUENCE [LARGE SCALE GENOMIC DNA]</scope>
    <source>
        <strain evidence="2 3">DSM 22012</strain>
    </source>
</reference>
<name>A0A1H5TW65_9GAMM</name>
<dbReference type="AlphaFoldDB" id="A0A1H5TW65"/>
<dbReference type="RefSeq" id="WP_104001214.1">
    <property type="nucleotide sequence ID" value="NZ_FNVQ01000001.1"/>
</dbReference>
<dbReference type="Proteomes" id="UP000236745">
    <property type="component" value="Unassembled WGS sequence"/>
</dbReference>
<dbReference type="OrthoDB" id="5293344at2"/>
<dbReference type="SUPFAM" id="SSF56219">
    <property type="entry name" value="DNase I-like"/>
    <property type="match status" value="1"/>
</dbReference>
<dbReference type="PANTHER" id="PTHR14859">
    <property type="entry name" value="CALCOFLUOR WHITE HYPERSENSITIVE PROTEIN PRECURSOR"/>
    <property type="match status" value="1"/>
</dbReference>
<evidence type="ECO:0000313" key="2">
    <source>
        <dbReference type="EMBL" id="SEF67033.1"/>
    </source>
</evidence>
<evidence type="ECO:0000259" key="1">
    <source>
        <dbReference type="Pfam" id="PF03372"/>
    </source>
</evidence>
<organism evidence="2 3">
    <name type="scientific">Marinobacterium lutimaris</name>
    <dbReference type="NCBI Taxonomy" id="568106"/>
    <lineage>
        <taxon>Bacteria</taxon>
        <taxon>Pseudomonadati</taxon>
        <taxon>Pseudomonadota</taxon>
        <taxon>Gammaproteobacteria</taxon>
        <taxon>Oceanospirillales</taxon>
        <taxon>Oceanospirillaceae</taxon>
        <taxon>Marinobacterium</taxon>
    </lineage>
</organism>
<dbReference type="GO" id="GO:0006506">
    <property type="term" value="P:GPI anchor biosynthetic process"/>
    <property type="evidence" value="ECO:0007669"/>
    <property type="project" value="TreeGrafter"/>
</dbReference>
<dbReference type="GO" id="GO:0004519">
    <property type="term" value="F:endonuclease activity"/>
    <property type="evidence" value="ECO:0007669"/>
    <property type="project" value="UniProtKB-KW"/>
</dbReference>
<dbReference type="Pfam" id="PF03372">
    <property type="entry name" value="Exo_endo_phos"/>
    <property type="match status" value="1"/>
</dbReference>
<dbReference type="InterPro" id="IPR005135">
    <property type="entry name" value="Endo/exonuclease/phosphatase"/>
</dbReference>
<dbReference type="PANTHER" id="PTHR14859:SF1">
    <property type="entry name" value="PGAP2-INTERACTING PROTEIN"/>
    <property type="match status" value="1"/>
</dbReference>
<keyword evidence="3" id="KW-1185">Reference proteome</keyword>
<keyword evidence="2" id="KW-0540">Nuclease</keyword>
<protein>
    <submittedName>
        <fullName evidence="2">Metal-dependent hydrolase, endonuclease/exonuclease/phosphatase family</fullName>
    </submittedName>
</protein>